<dbReference type="EMBL" id="JAATJH010000002">
    <property type="protein sequence ID" value="NJC26232.1"/>
    <property type="molecule type" value="Genomic_DNA"/>
</dbReference>
<evidence type="ECO:0000313" key="2">
    <source>
        <dbReference type="Proteomes" id="UP000770785"/>
    </source>
</evidence>
<dbReference type="RefSeq" id="WP_209037902.1">
    <property type="nucleotide sequence ID" value="NZ_JAATJH010000002.1"/>
</dbReference>
<dbReference type="Gene3D" id="3.40.30.10">
    <property type="entry name" value="Glutaredoxin"/>
    <property type="match status" value="1"/>
</dbReference>
<keyword evidence="2" id="KW-1185">Reference proteome</keyword>
<dbReference type="Pfam" id="PF11009">
    <property type="entry name" value="BrxC"/>
    <property type="match status" value="1"/>
</dbReference>
<dbReference type="NCBIfam" id="TIGR04019">
    <property type="entry name" value="B_thiol_YtxJ"/>
    <property type="match status" value="1"/>
</dbReference>
<name>A0ABX0XAI4_9BACT</name>
<gene>
    <name evidence="1" type="ORF">GGR27_001731</name>
</gene>
<dbReference type="InterPro" id="IPR022551">
    <property type="entry name" value="BrxC"/>
</dbReference>
<protein>
    <submittedName>
        <fullName evidence="1">Bacillithiol system protein YtxJ</fullName>
    </submittedName>
</protein>
<dbReference type="Proteomes" id="UP000770785">
    <property type="component" value="Unassembled WGS sequence"/>
</dbReference>
<comment type="caution">
    <text evidence="1">The sequence shown here is derived from an EMBL/GenBank/DDBJ whole genome shotgun (WGS) entry which is preliminary data.</text>
</comment>
<accession>A0ABX0XAI4</accession>
<proteinExistence type="predicted"/>
<organism evidence="1 2">
    <name type="scientific">Neolewinella antarctica</name>
    <dbReference type="NCBI Taxonomy" id="442734"/>
    <lineage>
        <taxon>Bacteria</taxon>
        <taxon>Pseudomonadati</taxon>
        <taxon>Bacteroidota</taxon>
        <taxon>Saprospiria</taxon>
        <taxon>Saprospirales</taxon>
        <taxon>Lewinellaceae</taxon>
        <taxon>Neolewinella</taxon>
    </lineage>
</organism>
<evidence type="ECO:0000313" key="1">
    <source>
        <dbReference type="EMBL" id="NJC26232.1"/>
    </source>
</evidence>
<sequence length="112" mass="12773">MNITWQPITTVHDVEAIIERSKTVPCFILKHSTRCPISSMAMRRLESSWDLADTQVETYYLDLIRYRPVSNFIADEFGVRHESPQALFIKNGVCVHNASHLDINVADVKKAA</sequence>
<reference evidence="1 2" key="1">
    <citation type="submission" date="2020-03" db="EMBL/GenBank/DDBJ databases">
        <title>Genomic Encyclopedia of Type Strains, Phase IV (KMG-IV): sequencing the most valuable type-strain genomes for metagenomic binning, comparative biology and taxonomic classification.</title>
        <authorList>
            <person name="Goeker M."/>
        </authorList>
    </citation>
    <scope>NUCLEOTIDE SEQUENCE [LARGE SCALE GENOMIC DNA]</scope>
    <source>
        <strain evidence="1 2">DSM 105096</strain>
    </source>
</reference>